<reference evidence="2" key="1">
    <citation type="submission" date="2019-10" db="EMBL/GenBank/DDBJ databases">
        <title>Draft genome sequece of Microseira wollei NIES-4236.</title>
        <authorList>
            <person name="Yamaguchi H."/>
            <person name="Suzuki S."/>
            <person name="Kawachi M."/>
        </authorList>
    </citation>
    <scope>NUCLEOTIDE SEQUENCE</scope>
    <source>
        <strain evidence="2">NIES-4236</strain>
    </source>
</reference>
<dbReference type="InterPro" id="IPR029058">
    <property type="entry name" value="AB_hydrolase_fold"/>
</dbReference>
<evidence type="ECO:0008006" key="4">
    <source>
        <dbReference type="Google" id="ProtNLM"/>
    </source>
</evidence>
<dbReference type="RefSeq" id="WP_226573000.1">
    <property type="nucleotide sequence ID" value="NZ_BLAY01000002.1"/>
</dbReference>
<accession>A0AAV3X4F6</accession>
<sequence length="179" mass="19550">MKLIICPGIHPPELTESFVAGLGLGKICQSEDILIVPGKDYPVYSGFHILQFVCDRLRDRTPTCPLVFISFSAGVVGAIAAAAAWRRMGGSVKAFIALDGWGVPLFGDFPIYRVSHDEFTHWSSALLGSGEESFYASPGVGHLDLWRAPQTVRGWWVKREGERELSTAAEFLAGVLERG</sequence>
<dbReference type="Proteomes" id="UP001050975">
    <property type="component" value="Unassembled WGS sequence"/>
</dbReference>
<keyword evidence="1" id="KW-0472">Membrane</keyword>
<evidence type="ECO:0000313" key="2">
    <source>
        <dbReference type="EMBL" id="GET35475.1"/>
    </source>
</evidence>
<dbReference type="EMBL" id="BLAY01000002">
    <property type="protein sequence ID" value="GET35475.1"/>
    <property type="molecule type" value="Genomic_DNA"/>
</dbReference>
<evidence type="ECO:0000256" key="1">
    <source>
        <dbReference type="SAM" id="Phobius"/>
    </source>
</evidence>
<name>A0AAV3X4F6_9CYAN</name>
<protein>
    <recommendedName>
        <fullName evidence="4">Alpha/beta hydrolase</fullName>
    </recommendedName>
</protein>
<feature type="transmembrane region" description="Helical" evidence="1">
    <location>
        <begin position="66"/>
        <end position="85"/>
    </location>
</feature>
<gene>
    <name evidence="2" type="ORF">MiSe_02170</name>
</gene>
<comment type="caution">
    <text evidence="2">The sequence shown here is derived from an EMBL/GenBank/DDBJ whole genome shotgun (WGS) entry which is preliminary data.</text>
</comment>
<dbReference type="AlphaFoldDB" id="A0AAV3X4F6"/>
<dbReference type="SUPFAM" id="SSF53474">
    <property type="entry name" value="alpha/beta-Hydrolases"/>
    <property type="match status" value="1"/>
</dbReference>
<organism evidence="2 3">
    <name type="scientific">Microseira wollei NIES-4236</name>
    <dbReference type="NCBI Taxonomy" id="2530354"/>
    <lineage>
        <taxon>Bacteria</taxon>
        <taxon>Bacillati</taxon>
        <taxon>Cyanobacteriota</taxon>
        <taxon>Cyanophyceae</taxon>
        <taxon>Oscillatoriophycideae</taxon>
        <taxon>Aerosakkonematales</taxon>
        <taxon>Aerosakkonemataceae</taxon>
        <taxon>Microseira</taxon>
    </lineage>
</organism>
<keyword evidence="1" id="KW-1133">Transmembrane helix</keyword>
<evidence type="ECO:0000313" key="3">
    <source>
        <dbReference type="Proteomes" id="UP001050975"/>
    </source>
</evidence>
<keyword evidence="3" id="KW-1185">Reference proteome</keyword>
<proteinExistence type="predicted"/>
<keyword evidence="1" id="KW-0812">Transmembrane</keyword>